<protein>
    <recommendedName>
        <fullName evidence="2">Response regulatory domain-containing protein</fullName>
    </recommendedName>
</protein>
<keyword evidence="4" id="KW-1185">Reference proteome</keyword>
<organism evidence="3 4">
    <name type="scientific">Candidatus Venteria ishoeyi</name>
    <dbReference type="NCBI Taxonomy" id="1899563"/>
    <lineage>
        <taxon>Bacteria</taxon>
        <taxon>Pseudomonadati</taxon>
        <taxon>Pseudomonadota</taxon>
        <taxon>Gammaproteobacteria</taxon>
        <taxon>Thiotrichales</taxon>
        <taxon>Thiotrichaceae</taxon>
        <taxon>Venteria</taxon>
    </lineage>
</organism>
<comment type="caution">
    <text evidence="1">Lacks conserved residue(s) required for the propagation of feature annotation.</text>
</comment>
<feature type="domain" description="Response regulatory" evidence="2">
    <location>
        <begin position="1"/>
        <end position="46"/>
    </location>
</feature>
<dbReference type="InterPro" id="IPR001789">
    <property type="entry name" value="Sig_transdc_resp-reg_receiver"/>
</dbReference>
<dbReference type="InterPro" id="IPR011006">
    <property type="entry name" value="CheY-like_superfamily"/>
</dbReference>
<dbReference type="SUPFAM" id="SSF52172">
    <property type="entry name" value="CheY-like"/>
    <property type="match status" value="1"/>
</dbReference>
<accession>A0A1H6F6M3</accession>
<dbReference type="Gene3D" id="3.40.50.2300">
    <property type="match status" value="1"/>
</dbReference>
<evidence type="ECO:0000313" key="4">
    <source>
        <dbReference type="Proteomes" id="UP000236724"/>
    </source>
</evidence>
<gene>
    <name evidence="3" type="ORF">MBHS_01652</name>
</gene>
<dbReference type="Proteomes" id="UP000236724">
    <property type="component" value="Unassembled WGS sequence"/>
</dbReference>
<dbReference type="PROSITE" id="PS50110">
    <property type="entry name" value="RESPONSE_REGULATORY"/>
    <property type="match status" value="1"/>
</dbReference>
<reference evidence="3 4" key="1">
    <citation type="submission" date="2016-10" db="EMBL/GenBank/DDBJ databases">
        <authorList>
            <person name="de Groot N.N."/>
        </authorList>
    </citation>
    <scope>NUCLEOTIDE SEQUENCE [LARGE SCALE GENOMIC DNA]</scope>
    <source>
        <strain evidence="3">MBHS1</strain>
    </source>
</reference>
<evidence type="ECO:0000256" key="1">
    <source>
        <dbReference type="PROSITE-ProRule" id="PRU00169"/>
    </source>
</evidence>
<proteinExistence type="predicted"/>
<sequence>MDIPFIIISGVIREEDSVSLLKAGAHDFISKENFARLVPAILRELGDTAERHQHQQVKIAFHKDEEILEQIFCNH</sequence>
<dbReference type="EMBL" id="FMSV02000383">
    <property type="protein sequence ID" value="SEH05797.1"/>
    <property type="molecule type" value="Genomic_DNA"/>
</dbReference>
<evidence type="ECO:0000313" key="3">
    <source>
        <dbReference type="EMBL" id="SEH05797.1"/>
    </source>
</evidence>
<evidence type="ECO:0000259" key="2">
    <source>
        <dbReference type="PROSITE" id="PS50110"/>
    </source>
</evidence>
<dbReference type="AlphaFoldDB" id="A0A1H6F6M3"/>
<name>A0A1H6F6M3_9GAMM</name>
<dbReference type="GO" id="GO:0000160">
    <property type="term" value="P:phosphorelay signal transduction system"/>
    <property type="evidence" value="ECO:0007669"/>
    <property type="project" value="InterPro"/>
</dbReference>